<feature type="domain" description="SnoaL-like" evidence="1">
    <location>
        <begin position="182"/>
        <end position="277"/>
    </location>
</feature>
<keyword evidence="3" id="KW-1185">Reference proteome</keyword>
<dbReference type="InterPro" id="IPR032710">
    <property type="entry name" value="NTF2-like_dom_sf"/>
</dbReference>
<dbReference type="RefSeq" id="WP_346757547.1">
    <property type="nucleotide sequence ID" value="NZ_JAUJEB010000001.1"/>
</dbReference>
<dbReference type="PROSITE" id="PS51257">
    <property type="entry name" value="PROKAR_LIPOPROTEIN"/>
    <property type="match status" value="1"/>
</dbReference>
<accession>A0ABT8L5Y4</accession>
<reference evidence="2" key="1">
    <citation type="submission" date="2023-06" db="EMBL/GenBank/DDBJ databases">
        <title>Genomic of Agaribacillus aureum.</title>
        <authorList>
            <person name="Wang G."/>
        </authorList>
    </citation>
    <scope>NUCLEOTIDE SEQUENCE</scope>
    <source>
        <strain evidence="2">BMA12</strain>
    </source>
</reference>
<dbReference type="Pfam" id="PF12680">
    <property type="entry name" value="SnoaL_2"/>
    <property type="match status" value="2"/>
</dbReference>
<dbReference type="Proteomes" id="UP001172083">
    <property type="component" value="Unassembled WGS sequence"/>
</dbReference>
<organism evidence="2 3">
    <name type="scientific">Agaribacillus aureus</name>
    <dbReference type="NCBI Taxonomy" id="3051825"/>
    <lineage>
        <taxon>Bacteria</taxon>
        <taxon>Pseudomonadati</taxon>
        <taxon>Bacteroidota</taxon>
        <taxon>Cytophagia</taxon>
        <taxon>Cytophagales</taxon>
        <taxon>Splendidivirgaceae</taxon>
        <taxon>Agaribacillus</taxon>
    </lineage>
</organism>
<protein>
    <submittedName>
        <fullName evidence="2">Nuclear transport factor 2 family protein</fullName>
    </submittedName>
</protein>
<sequence length="289" mass="31603">METTIKLFIIGLGLIVFSSCISDDDGEDLPVVDEKFISDLGQKYFQSLSFDDPAAFNVENWIQLTDEDVVSNDPWGSPAKNGHQDLRDWSAGLITGFGAINFTVNASFVAAERVAIYWTSSARDPAGNPFEFSGIDVFEVNNRGTIAEIEGYWIADPTVPIAEEVIAAGQNYFQTLNFADPNTFDVEKWIATMDKDVVVNDAYGSPERIGHEAQRRFSQGLLGSGMQAIEFTIDFQVASGNRTAIKWTATADFGPGASISWDGIDVLEVNAAGKITKVFGYWDESVFGS</sequence>
<dbReference type="InterPro" id="IPR037401">
    <property type="entry name" value="SnoaL-like"/>
</dbReference>
<comment type="caution">
    <text evidence="2">The sequence shown here is derived from an EMBL/GenBank/DDBJ whole genome shotgun (WGS) entry which is preliminary data.</text>
</comment>
<dbReference type="SUPFAM" id="SSF54427">
    <property type="entry name" value="NTF2-like"/>
    <property type="match status" value="2"/>
</dbReference>
<evidence type="ECO:0000313" key="3">
    <source>
        <dbReference type="Proteomes" id="UP001172083"/>
    </source>
</evidence>
<gene>
    <name evidence="2" type="ORF">QQ020_09190</name>
</gene>
<evidence type="ECO:0000313" key="2">
    <source>
        <dbReference type="EMBL" id="MDN5212225.1"/>
    </source>
</evidence>
<proteinExistence type="predicted"/>
<feature type="domain" description="SnoaL-like" evidence="1">
    <location>
        <begin position="55"/>
        <end position="148"/>
    </location>
</feature>
<evidence type="ECO:0000259" key="1">
    <source>
        <dbReference type="Pfam" id="PF12680"/>
    </source>
</evidence>
<name>A0ABT8L5Y4_9BACT</name>
<dbReference type="EMBL" id="JAUJEB010000001">
    <property type="protein sequence ID" value="MDN5212225.1"/>
    <property type="molecule type" value="Genomic_DNA"/>
</dbReference>
<dbReference type="Gene3D" id="3.10.450.50">
    <property type="match status" value="2"/>
</dbReference>